<organism evidence="2 3">
    <name type="scientific">Pacificimonas flava</name>
    <dbReference type="NCBI Taxonomy" id="1234595"/>
    <lineage>
        <taxon>Bacteria</taxon>
        <taxon>Pseudomonadati</taxon>
        <taxon>Pseudomonadota</taxon>
        <taxon>Alphaproteobacteria</taxon>
        <taxon>Sphingomonadales</taxon>
        <taxon>Sphingosinicellaceae</taxon>
        <taxon>Pacificimonas</taxon>
    </lineage>
</organism>
<protein>
    <submittedName>
        <fullName evidence="2">Uncharacterized protein</fullName>
    </submittedName>
</protein>
<evidence type="ECO:0000256" key="1">
    <source>
        <dbReference type="SAM" id="MobiDB-lite"/>
    </source>
</evidence>
<comment type="caution">
    <text evidence="2">The sequence shown here is derived from an EMBL/GenBank/DDBJ whole genome shotgun (WGS) entry which is preliminary data.</text>
</comment>
<dbReference type="RefSeq" id="WP_088712899.1">
    <property type="nucleotide sequence ID" value="NZ_NFZT01000001.1"/>
</dbReference>
<accession>A0A219B8S2</accession>
<reference evidence="3" key="1">
    <citation type="submission" date="2017-05" db="EMBL/GenBank/DDBJ databases">
        <authorList>
            <person name="Lin X."/>
        </authorList>
    </citation>
    <scope>NUCLEOTIDE SEQUENCE [LARGE SCALE GENOMIC DNA]</scope>
    <source>
        <strain evidence="3">JLT2012</strain>
    </source>
</reference>
<keyword evidence="3" id="KW-1185">Reference proteome</keyword>
<sequence length="159" mass="17096">MNRFEQSGLAIVMAMRSWVAAREAGLPPVAVIADRLASMDLSPEIPVVLDSYFGLIEARLGRPLEPECCCSTDLSPDERAALSLLRHAAGQSPSPVTTSAAVPHGLPAALHWAARSLNALFDWEWPETTPISRDTDQHCPFDTGVRSNSLNVQAGGHGR</sequence>
<dbReference type="OrthoDB" id="7574147at2"/>
<proteinExistence type="predicted"/>
<dbReference type="Proteomes" id="UP000198462">
    <property type="component" value="Unassembled WGS sequence"/>
</dbReference>
<evidence type="ECO:0000313" key="3">
    <source>
        <dbReference type="Proteomes" id="UP000198462"/>
    </source>
</evidence>
<dbReference type="EMBL" id="NFZT01000001">
    <property type="protein sequence ID" value="OWV34199.1"/>
    <property type="molecule type" value="Genomic_DNA"/>
</dbReference>
<gene>
    <name evidence="2" type="ORF">B5C34_12525</name>
</gene>
<dbReference type="AlphaFoldDB" id="A0A219B8S2"/>
<name>A0A219B8S2_9SPHN</name>
<evidence type="ECO:0000313" key="2">
    <source>
        <dbReference type="EMBL" id="OWV34199.1"/>
    </source>
</evidence>
<feature type="region of interest" description="Disordered" evidence="1">
    <location>
        <begin position="134"/>
        <end position="159"/>
    </location>
</feature>